<dbReference type="Gene3D" id="3.40.50.300">
    <property type="entry name" value="P-loop containing nucleotide triphosphate hydrolases"/>
    <property type="match status" value="1"/>
</dbReference>
<accession>A0ABP8ADD5</accession>
<evidence type="ECO:0000313" key="5">
    <source>
        <dbReference type="Proteomes" id="UP001501251"/>
    </source>
</evidence>
<dbReference type="Proteomes" id="UP001501251">
    <property type="component" value="Unassembled WGS sequence"/>
</dbReference>
<dbReference type="CDD" id="cd06170">
    <property type="entry name" value="LuxR_C_like"/>
    <property type="match status" value="1"/>
</dbReference>
<dbReference type="Gene3D" id="1.10.10.10">
    <property type="entry name" value="Winged helix-like DNA-binding domain superfamily/Winged helix DNA-binding domain"/>
    <property type="match status" value="1"/>
</dbReference>
<dbReference type="InterPro" id="IPR036388">
    <property type="entry name" value="WH-like_DNA-bd_sf"/>
</dbReference>
<reference evidence="5" key="1">
    <citation type="journal article" date="2019" name="Int. J. Syst. Evol. Microbiol.">
        <title>The Global Catalogue of Microorganisms (GCM) 10K type strain sequencing project: providing services to taxonomists for standard genome sequencing and annotation.</title>
        <authorList>
            <consortium name="The Broad Institute Genomics Platform"/>
            <consortium name="The Broad Institute Genome Sequencing Center for Infectious Disease"/>
            <person name="Wu L."/>
            <person name="Ma J."/>
        </authorList>
    </citation>
    <scope>NUCLEOTIDE SEQUENCE [LARGE SCALE GENOMIC DNA]</scope>
    <source>
        <strain evidence="5">JCM 17388</strain>
    </source>
</reference>
<dbReference type="InterPro" id="IPR039420">
    <property type="entry name" value="WalR-like"/>
</dbReference>
<dbReference type="InterPro" id="IPR049945">
    <property type="entry name" value="AAA_22"/>
</dbReference>
<dbReference type="SMART" id="SM00421">
    <property type="entry name" value="HTH_LUXR"/>
    <property type="match status" value="1"/>
</dbReference>
<dbReference type="PANTHER" id="PTHR43214">
    <property type="entry name" value="TWO-COMPONENT RESPONSE REGULATOR"/>
    <property type="match status" value="1"/>
</dbReference>
<keyword evidence="5" id="KW-1185">Reference proteome</keyword>
<dbReference type="SUPFAM" id="SSF46894">
    <property type="entry name" value="C-terminal effector domain of the bipartite response regulators"/>
    <property type="match status" value="1"/>
</dbReference>
<dbReference type="InterPro" id="IPR027417">
    <property type="entry name" value="P-loop_NTPase"/>
</dbReference>
<proteinExistence type="predicted"/>
<dbReference type="Pfam" id="PF00196">
    <property type="entry name" value="GerE"/>
    <property type="match status" value="1"/>
</dbReference>
<dbReference type="Pfam" id="PF13401">
    <property type="entry name" value="AAA_22"/>
    <property type="match status" value="1"/>
</dbReference>
<organism evidence="4 5">
    <name type="scientific">Streptosporangium oxazolinicum</name>
    <dbReference type="NCBI Taxonomy" id="909287"/>
    <lineage>
        <taxon>Bacteria</taxon>
        <taxon>Bacillati</taxon>
        <taxon>Actinomycetota</taxon>
        <taxon>Actinomycetes</taxon>
        <taxon>Streptosporangiales</taxon>
        <taxon>Streptosporangiaceae</taxon>
        <taxon>Streptosporangium</taxon>
    </lineage>
</organism>
<dbReference type="PRINTS" id="PR00038">
    <property type="entry name" value="HTHLUXR"/>
</dbReference>
<dbReference type="InterPro" id="IPR059106">
    <property type="entry name" value="WHD_MalT"/>
</dbReference>
<feature type="domain" description="HTH luxR-type" evidence="3">
    <location>
        <begin position="857"/>
        <end position="922"/>
    </location>
</feature>
<feature type="compositionally biased region" description="Low complexity" evidence="2">
    <location>
        <begin position="27"/>
        <end position="37"/>
    </location>
</feature>
<dbReference type="InterPro" id="IPR016032">
    <property type="entry name" value="Sig_transdc_resp-reg_C-effctor"/>
</dbReference>
<evidence type="ECO:0000259" key="3">
    <source>
        <dbReference type="PROSITE" id="PS50043"/>
    </source>
</evidence>
<evidence type="ECO:0000256" key="2">
    <source>
        <dbReference type="SAM" id="MobiDB-lite"/>
    </source>
</evidence>
<gene>
    <name evidence="4" type="ORF">GCM10022252_07590</name>
</gene>
<sequence>MQTAGPDRPVPGCFEGEQAEVPGGGSAPSASAPPEGEQVAVPGGETAPSASAPPEGGGEGLVAAKLRVPRPLSPLLPRPRIRDRLRTAVEESIVVLLVGPSGIGKTAELVQWSAVESRPVAWVNVDGRDNDPERFWRHVAGALAGATGEQAPPHPSATLVHGSDVHVSALADHILERRHRPVLVLDEYEHVVDPEIHDRLDLLIRACGDGLTTVIAGRVRPPLRLERLLLASRLSAITWSDLRFDPRETRDLLAEVFGVVADARTATALVSATEGWAGGLMLAGAHLRASGETAVLTDGESRFVRDFVRDREGHPRPDGAGTACAGDLVHAREVAAGSGGGFVHAREAVAGSVGGFVPEGKAAAGAVEGLVHAREALIGYLLDYVWAGLDPEIREFLLDTAVLGRFCAALADAVRGRDDSAELLDRLRGDGVFLVAEDASGTWVRYQRLFRQALAHRRESTDPGRARMAHRSAARWHTVHGSRDEAVDHALLAGDHGTAAEMLRELFDDYYRAGRLTALEQWLSALPDEEIGKRPGLAGRGLHLWCSLGRFDERDRWSRAVSPGYGDGGPIRPEDAWRLCLPRERGDLPLALRQGLTLLRREKTAAPISPLVRTQARIGVARTLLLAGRLAECGRLLDQIEALWTTTPLPPPLRATVHGIAGLAAHLAGDRTAAVAHAGRVHIALTECRTRPRPRVAPEGVILRAVIADGEGRSTGVVRAGGKDRRGGVVQAGEEGHDTTRPVSPPWSRSVVQAGGEGHDGGVARAGGEDGGDAVARLEELVDAPPGFGADTTMGAFALLFLARALAGRADTGRAADRLAAADELLARCPNPMGLTDLRDQVASDLGRSPRPGSRVPGVPVAELSEREVAVLHYLRSELTLREIADDLVLSVNTVKTHARNIYRKLGVNGRREAATVSLQTRGRRSPDPTAR</sequence>
<feature type="region of interest" description="Disordered" evidence="2">
    <location>
        <begin position="716"/>
        <end position="748"/>
    </location>
</feature>
<dbReference type="SUPFAM" id="SSF52540">
    <property type="entry name" value="P-loop containing nucleoside triphosphate hydrolases"/>
    <property type="match status" value="1"/>
</dbReference>
<comment type="caution">
    <text evidence="4">The sequence shown here is derived from an EMBL/GenBank/DDBJ whole genome shotgun (WGS) entry which is preliminary data.</text>
</comment>
<feature type="region of interest" description="Disordered" evidence="2">
    <location>
        <begin position="1"/>
        <end position="60"/>
    </location>
</feature>
<dbReference type="EMBL" id="BAABAQ010000001">
    <property type="protein sequence ID" value="GAA4182144.1"/>
    <property type="molecule type" value="Genomic_DNA"/>
</dbReference>
<keyword evidence="1" id="KW-0238">DNA-binding</keyword>
<dbReference type="PROSITE" id="PS50043">
    <property type="entry name" value="HTH_LUXR_2"/>
    <property type="match status" value="1"/>
</dbReference>
<name>A0ABP8ADD5_9ACTN</name>
<evidence type="ECO:0000256" key="1">
    <source>
        <dbReference type="ARBA" id="ARBA00023125"/>
    </source>
</evidence>
<evidence type="ECO:0000313" key="4">
    <source>
        <dbReference type="EMBL" id="GAA4182144.1"/>
    </source>
</evidence>
<dbReference type="PANTHER" id="PTHR43214:SF43">
    <property type="entry name" value="TWO-COMPONENT RESPONSE REGULATOR"/>
    <property type="match status" value="1"/>
</dbReference>
<dbReference type="InterPro" id="IPR000792">
    <property type="entry name" value="Tscrpt_reg_LuxR_C"/>
</dbReference>
<protein>
    <recommendedName>
        <fullName evidence="3">HTH luxR-type domain-containing protein</fullName>
    </recommendedName>
</protein>
<dbReference type="Pfam" id="PF25873">
    <property type="entry name" value="WHD_MalT"/>
    <property type="match status" value="1"/>
</dbReference>